<comment type="caution">
    <text evidence="1">The sequence shown here is derived from an EMBL/GenBank/DDBJ whole genome shotgun (WGS) entry which is preliminary data.</text>
</comment>
<evidence type="ECO:0000313" key="1">
    <source>
        <dbReference type="EMBL" id="MCT2588756.1"/>
    </source>
</evidence>
<proteinExistence type="predicted"/>
<dbReference type="RefSeq" id="WP_260215677.1">
    <property type="nucleotide sequence ID" value="NZ_JAJAGO010000001.1"/>
</dbReference>
<keyword evidence="2" id="KW-1185">Reference proteome</keyword>
<evidence type="ECO:0000313" key="2">
    <source>
        <dbReference type="Proteomes" id="UP001156389"/>
    </source>
</evidence>
<accession>A0ABT2JLK6</accession>
<dbReference type="EMBL" id="JAJAGO010000001">
    <property type="protein sequence ID" value="MCT2588756.1"/>
    <property type="molecule type" value="Genomic_DNA"/>
</dbReference>
<organism evidence="1 2">
    <name type="scientific">Streptomyces gossypii</name>
    <dbReference type="NCBI Taxonomy" id="2883101"/>
    <lineage>
        <taxon>Bacteria</taxon>
        <taxon>Bacillati</taxon>
        <taxon>Actinomycetota</taxon>
        <taxon>Actinomycetes</taxon>
        <taxon>Kitasatosporales</taxon>
        <taxon>Streptomycetaceae</taxon>
        <taxon>Streptomyces</taxon>
    </lineage>
</organism>
<gene>
    <name evidence="1" type="ORF">LHJ74_02170</name>
</gene>
<name>A0ABT2JLK6_9ACTN</name>
<sequence>MRKMILVDGTTRGGRSDGWELEIAEERLTVRELIRRRVFQKVANYNARPTEVFQGLAQPEDTEVTFLKLVPLVGS</sequence>
<reference evidence="1 2" key="1">
    <citation type="submission" date="2021-10" db="EMBL/GenBank/DDBJ databases">
        <title>Streptomyces gossypii sp. nov., isolated from soil collected from cotton field.</title>
        <authorList>
            <person name="Ge X."/>
            <person name="Chen X."/>
            <person name="Liu W."/>
        </authorList>
    </citation>
    <scope>NUCLEOTIDE SEQUENCE [LARGE SCALE GENOMIC DNA]</scope>
    <source>
        <strain evidence="1 2">N2-109</strain>
    </source>
</reference>
<protein>
    <submittedName>
        <fullName evidence="1">Uncharacterized protein</fullName>
    </submittedName>
</protein>
<dbReference type="Proteomes" id="UP001156389">
    <property type="component" value="Unassembled WGS sequence"/>
</dbReference>